<dbReference type="Gene3D" id="3.30.2350.10">
    <property type="entry name" value="Pseudouridine synthase"/>
    <property type="match status" value="1"/>
</dbReference>
<dbReference type="PANTHER" id="PTHR47683">
    <property type="entry name" value="PSEUDOURIDINE SYNTHASE FAMILY PROTEIN-RELATED"/>
    <property type="match status" value="1"/>
</dbReference>
<evidence type="ECO:0000256" key="2">
    <source>
        <dbReference type="PROSITE-ProRule" id="PRU00182"/>
    </source>
</evidence>
<reference evidence="6" key="1">
    <citation type="journal article" date="2019" name="Int. J. Syst. Evol. Microbiol.">
        <title>The Global Catalogue of Microorganisms (GCM) 10K type strain sequencing project: providing services to taxonomists for standard genome sequencing and annotation.</title>
        <authorList>
            <consortium name="The Broad Institute Genomics Platform"/>
            <consortium name="The Broad Institute Genome Sequencing Center for Infectious Disease"/>
            <person name="Wu L."/>
            <person name="Ma J."/>
        </authorList>
    </citation>
    <scope>NUCLEOTIDE SEQUENCE [LARGE SCALE GENOMIC DNA]</scope>
    <source>
        <strain evidence="6">CGMCC 1.10759</strain>
    </source>
</reference>
<dbReference type="EMBL" id="JBHSDU010000001">
    <property type="protein sequence ID" value="MFC4308085.1"/>
    <property type="molecule type" value="Genomic_DNA"/>
</dbReference>
<dbReference type="InterPro" id="IPR006145">
    <property type="entry name" value="PsdUridine_synth_RsuA/RluA"/>
</dbReference>
<dbReference type="CDD" id="cd00165">
    <property type="entry name" value="S4"/>
    <property type="match status" value="1"/>
</dbReference>
<proteinExistence type="predicted"/>
<sequence length="280" mass="31635">MSERLHKLLAQHGLGSRREIEKWMLEGRVRLNNQPAQPGDRYNAGDRVSIDGKDVTSRIQVFAAPKVILYHKPQGQPITPTAEDESGEVAEKSVMESLPSLRGSRWLVVNTMQAGDSGLMLLTSDGRLADALRRRAETTPAAYVARVLVPFPEYDVDSIPKVVQYDDETIEFENIEPAGGEGTNRWFRVESHRAHRRAAVRALFESRGLKVSRVIQVMFGEFELPRDLPRGKHRELSESEVADLYASVELTLPIPPPKPEAPARPRRRPAPDRRKKPKRR</sequence>
<feature type="domain" description="RNA-binding S4" evidence="4">
    <location>
        <begin position="3"/>
        <end position="64"/>
    </location>
</feature>
<dbReference type="InterPro" id="IPR020103">
    <property type="entry name" value="PsdUridine_synth_cat_dom_sf"/>
</dbReference>
<dbReference type="SMART" id="SM00363">
    <property type="entry name" value="S4"/>
    <property type="match status" value="1"/>
</dbReference>
<dbReference type="PANTHER" id="PTHR47683:SF3">
    <property type="entry name" value="RIBOSOMAL LARGE SUBUNIT PSEUDOURIDINE SYNTHASE B"/>
    <property type="match status" value="1"/>
</dbReference>
<accession>A0ABV8SM32</accession>
<feature type="compositionally biased region" description="Basic residues" evidence="3">
    <location>
        <begin position="264"/>
        <end position="280"/>
    </location>
</feature>
<comment type="caution">
    <text evidence="5">The sequence shown here is derived from an EMBL/GenBank/DDBJ whole genome shotgun (WGS) entry which is preliminary data.</text>
</comment>
<organism evidence="5 6">
    <name type="scientific">Steroidobacter flavus</name>
    <dbReference type="NCBI Taxonomy" id="1842136"/>
    <lineage>
        <taxon>Bacteria</taxon>
        <taxon>Pseudomonadati</taxon>
        <taxon>Pseudomonadota</taxon>
        <taxon>Gammaproteobacteria</taxon>
        <taxon>Steroidobacterales</taxon>
        <taxon>Steroidobacteraceae</taxon>
        <taxon>Steroidobacter</taxon>
    </lineage>
</organism>
<dbReference type="Gene3D" id="3.10.290.10">
    <property type="entry name" value="RNA-binding S4 domain"/>
    <property type="match status" value="1"/>
</dbReference>
<feature type="region of interest" description="Disordered" evidence="3">
    <location>
        <begin position="251"/>
        <end position="280"/>
    </location>
</feature>
<keyword evidence="2" id="KW-0694">RNA-binding</keyword>
<dbReference type="RefSeq" id="WP_380594909.1">
    <property type="nucleotide sequence ID" value="NZ_JBHSDU010000001.1"/>
</dbReference>
<dbReference type="Proteomes" id="UP001595904">
    <property type="component" value="Unassembled WGS sequence"/>
</dbReference>
<dbReference type="InterPro" id="IPR050343">
    <property type="entry name" value="RsuA_PseudoU_synthase"/>
</dbReference>
<dbReference type="InterPro" id="IPR036986">
    <property type="entry name" value="S4_RNA-bd_sf"/>
</dbReference>
<dbReference type="Pfam" id="PF01479">
    <property type="entry name" value="S4"/>
    <property type="match status" value="1"/>
</dbReference>
<feature type="compositionally biased region" description="Pro residues" evidence="3">
    <location>
        <begin position="253"/>
        <end position="262"/>
    </location>
</feature>
<evidence type="ECO:0000256" key="1">
    <source>
        <dbReference type="ARBA" id="ARBA00023235"/>
    </source>
</evidence>
<evidence type="ECO:0000313" key="5">
    <source>
        <dbReference type="EMBL" id="MFC4308085.1"/>
    </source>
</evidence>
<keyword evidence="1" id="KW-0413">Isomerase</keyword>
<dbReference type="SUPFAM" id="SSF55174">
    <property type="entry name" value="Alpha-L RNA-binding motif"/>
    <property type="match status" value="1"/>
</dbReference>
<evidence type="ECO:0000256" key="3">
    <source>
        <dbReference type="SAM" id="MobiDB-lite"/>
    </source>
</evidence>
<gene>
    <name evidence="5" type="ORF">ACFPN2_03230</name>
</gene>
<evidence type="ECO:0000259" key="4">
    <source>
        <dbReference type="SMART" id="SM00363"/>
    </source>
</evidence>
<dbReference type="PROSITE" id="PS50889">
    <property type="entry name" value="S4"/>
    <property type="match status" value="1"/>
</dbReference>
<dbReference type="SUPFAM" id="SSF55120">
    <property type="entry name" value="Pseudouridine synthase"/>
    <property type="match status" value="1"/>
</dbReference>
<protein>
    <submittedName>
        <fullName evidence="5">S4 domain-containing protein</fullName>
    </submittedName>
</protein>
<name>A0ABV8SM32_9GAMM</name>
<keyword evidence="6" id="KW-1185">Reference proteome</keyword>
<evidence type="ECO:0000313" key="6">
    <source>
        <dbReference type="Proteomes" id="UP001595904"/>
    </source>
</evidence>
<dbReference type="Pfam" id="PF00849">
    <property type="entry name" value="PseudoU_synth_2"/>
    <property type="match status" value="1"/>
</dbReference>
<dbReference type="InterPro" id="IPR002942">
    <property type="entry name" value="S4_RNA-bd"/>
</dbReference>